<dbReference type="InterPro" id="IPR045431">
    <property type="entry name" value="EAD2"/>
</dbReference>
<evidence type="ECO:0000313" key="3">
    <source>
        <dbReference type="EMBL" id="MBP2324683.1"/>
    </source>
</evidence>
<comment type="caution">
    <text evidence="3">The sequence shown here is derived from an EMBL/GenBank/DDBJ whole genome shotgun (WGS) entry which is preliminary data.</text>
</comment>
<dbReference type="RefSeq" id="WP_209641979.1">
    <property type="nucleotide sequence ID" value="NZ_JAGINW010000001.1"/>
</dbReference>
<keyword evidence="4" id="KW-1185">Reference proteome</keyword>
<sequence length="341" mass="37531">MLNARSGDDGGERPGGRELEGRHVSMVGVDVEGFGWADRTSADQLVVREGMYAVLEHAFAGAGVPWEQCETHDRGDGAMILVPPDVSKNRLVARLPGLVQEGLAAHNGKYPPQGRIRLRLALHAGEVHDDANGPTSDSLVFLFRLLEADVAKQDLARAEGDLVVIVSEWFFDNVIKHDLDARPDSYRPVRFETKETVAPAWIYLPGDEDKAAVPQTTSVNGVRRTSTDRLADVLNTNSTGRAKLMTFVDALLAIPTVGRESDRRMLLEYLRPEIRNNVPYSPQSRHHVLGLVTTCMNYQGGLDELLDLVRAMEGESSTPMRRLDETVARLITARPSSEAGF</sequence>
<dbReference type="EMBL" id="JAGINW010000001">
    <property type="protein sequence ID" value="MBP2324683.1"/>
    <property type="molecule type" value="Genomic_DNA"/>
</dbReference>
<feature type="domain" description="Effector-associated" evidence="2">
    <location>
        <begin position="248"/>
        <end position="328"/>
    </location>
</feature>
<evidence type="ECO:0000313" key="4">
    <source>
        <dbReference type="Proteomes" id="UP001519332"/>
    </source>
</evidence>
<dbReference type="Pfam" id="PF19956">
    <property type="entry name" value="EAD2"/>
    <property type="match status" value="1"/>
</dbReference>
<proteinExistence type="predicted"/>
<evidence type="ECO:0000256" key="1">
    <source>
        <dbReference type="SAM" id="MobiDB-lite"/>
    </source>
</evidence>
<protein>
    <recommendedName>
        <fullName evidence="2">Effector-associated domain-containing protein</fullName>
    </recommendedName>
</protein>
<organism evidence="3 4">
    <name type="scientific">Kibdelosporangium banguiense</name>
    <dbReference type="NCBI Taxonomy" id="1365924"/>
    <lineage>
        <taxon>Bacteria</taxon>
        <taxon>Bacillati</taxon>
        <taxon>Actinomycetota</taxon>
        <taxon>Actinomycetes</taxon>
        <taxon>Pseudonocardiales</taxon>
        <taxon>Pseudonocardiaceae</taxon>
        <taxon>Kibdelosporangium</taxon>
    </lineage>
</organism>
<dbReference type="Proteomes" id="UP001519332">
    <property type="component" value="Unassembled WGS sequence"/>
</dbReference>
<feature type="region of interest" description="Disordered" evidence="1">
    <location>
        <begin position="1"/>
        <end position="22"/>
    </location>
</feature>
<gene>
    <name evidence="3" type="ORF">JOF56_005068</name>
</gene>
<name>A0ABS4TLA3_9PSEU</name>
<evidence type="ECO:0000259" key="2">
    <source>
        <dbReference type="Pfam" id="PF19956"/>
    </source>
</evidence>
<reference evidence="3 4" key="1">
    <citation type="submission" date="2021-03" db="EMBL/GenBank/DDBJ databases">
        <title>Sequencing the genomes of 1000 actinobacteria strains.</title>
        <authorList>
            <person name="Klenk H.-P."/>
        </authorList>
    </citation>
    <scope>NUCLEOTIDE SEQUENCE [LARGE SCALE GENOMIC DNA]</scope>
    <source>
        <strain evidence="3 4">DSM 46670</strain>
    </source>
</reference>
<accession>A0ABS4TLA3</accession>